<dbReference type="Pfam" id="PF14223">
    <property type="entry name" value="Retrotran_gag_2"/>
    <property type="match status" value="1"/>
</dbReference>
<protein>
    <recommendedName>
        <fullName evidence="3">Retrovirus-related Pol polyprotein from transposon TNT 1-94</fullName>
    </recommendedName>
</protein>
<dbReference type="AlphaFoldDB" id="A0A6V7PRX8"/>
<sequence length="262" mass="29369">MKDRVPIQEHLSSFNSIVNKLVALDVRIDEEEKASILLCSMPESWDNLIINLSHVETLKMESIVVSLVTEKMQRKSSQGSSSGEAMIAREKTLRERACTACPVVGVGDVRIKIFDGVVRTVSNVRPALRKVFYHLECFANKGLAVDVVFKEGYFQGTKEKQDDETMVPIELFEACDEVQAEQAQQDNEVVDNEPNLESPQSSEDTNSSVEPPADFRRLRRVIRPPARYDDHITLFTPSANHVNACVALVKEDGPNSYKKACE</sequence>
<name>A0A6V7PRX8_ANACO</name>
<gene>
    <name evidence="2" type="ORF">CB5_LOCUS16674</name>
</gene>
<evidence type="ECO:0008006" key="3">
    <source>
        <dbReference type="Google" id="ProtNLM"/>
    </source>
</evidence>
<evidence type="ECO:0000256" key="1">
    <source>
        <dbReference type="SAM" id="MobiDB-lite"/>
    </source>
</evidence>
<reference evidence="2" key="1">
    <citation type="submission" date="2020-07" db="EMBL/GenBank/DDBJ databases">
        <authorList>
            <person name="Lin J."/>
        </authorList>
    </citation>
    <scope>NUCLEOTIDE SEQUENCE</scope>
</reference>
<feature type="region of interest" description="Disordered" evidence="1">
    <location>
        <begin position="182"/>
        <end position="216"/>
    </location>
</feature>
<evidence type="ECO:0000313" key="2">
    <source>
        <dbReference type="EMBL" id="CAD1833463.1"/>
    </source>
</evidence>
<organism evidence="2">
    <name type="scientific">Ananas comosus var. bracteatus</name>
    <name type="common">red pineapple</name>
    <dbReference type="NCBI Taxonomy" id="296719"/>
    <lineage>
        <taxon>Eukaryota</taxon>
        <taxon>Viridiplantae</taxon>
        <taxon>Streptophyta</taxon>
        <taxon>Embryophyta</taxon>
        <taxon>Tracheophyta</taxon>
        <taxon>Spermatophyta</taxon>
        <taxon>Magnoliopsida</taxon>
        <taxon>Liliopsida</taxon>
        <taxon>Poales</taxon>
        <taxon>Bromeliaceae</taxon>
        <taxon>Bromelioideae</taxon>
        <taxon>Ananas</taxon>
    </lineage>
</organism>
<feature type="compositionally biased region" description="Polar residues" evidence="1">
    <location>
        <begin position="195"/>
        <end position="209"/>
    </location>
</feature>
<dbReference type="EMBL" id="LR862151">
    <property type="protein sequence ID" value="CAD1833463.1"/>
    <property type="molecule type" value="Genomic_DNA"/>
</dbReference>
<accession>A0A6V7PRX8</accession>
<proteinExistence type="predicted"/>